<reference evidence="1" key="2">
    <citation type="submission" date="2025-03" db="EMBL/GenBank/DDBJ databases">
        <authorList>
            <consortium name="ELIXIR-Norway"/>
            <consortium name="Elixir Norway"/>
        </authorList>
    </citation>
    <scope>NUCLEOTIDE SEQUENCE</scope>
</reference>
<dbReference type="Proteomes" id="UP001162501">
    <property type="component" value="Chromosome 21"/>
</dbReference>
<organism evidence="1 2">
    <name type="scientific">Rangifer tarandus platyrhynchus</name>
    <name type="common">Svalbard reindeer</name>
    <dbReference type="NCBI Taxonomy" id="3082113"/>
    <lineage>
        <taxon>Eukaryota</taxon>
        <taxon>Metazoa</taxon>
        <taxon>Chordata</taxon>
        <taxon>Craniata</taxon>
        <taxon>Vertebrata</taxon>
        <taxon>Euteleostomi</taxon>
        <taxon>Mammalia</taxon>
        <taxon>Eutheria</taxon>
        <taxon>Laurasiatheria</taxon>
        <taxon>Artiodactyla</taxon>
        <taxon>Ruminantia</taxon>
        <taxon>Pecora</taxon>
        <taxon>Cervidae</taxon>
        <taxon>Odocoileinae</taxon>
        <taxon>Rangifer</taxon>
    </lineage>
</organism>
<sequence>MRGGLQGRKRRAVLKQIPWAPGDPLRSRHAVSPPPPPHSRAFFPRADSEACPTPSSSVRLRVRGAFVLDSSAQPIGSDVRRPRLCEIPLAGGRGLDKGSGGGGRRLGREKDGEGEGESGGVRGGGLQGPVEAGAGPLRGGGAESPWRAAAAGRGAAGTRPPLRPAPLPPRGFCADRGRRCLLVFPEGSASVCASSAANVGKREPGSRRTRPDPGLDVQLEPQRSGGTRRPLILEPLSGTAGPRGSSARPLAGRRCGPWRWKTCPARGQEAPRASWRVGSAGCVAWEGGMGRGATGRAGSGFWGPPRQRRAREAALGAPPGANQGDYG</sequence>
<evidence type="ECO:0000313" key="2">
    <source>
        <dbReference type="Proteomes" id="UP001162501"/>
    </source>
</evidence>
<proteinExistence type="predicted"/>
<dbReference type="EMBL" id="OX596105">
    <property type="protein sequence ID" value="CAN0130211.1"/>
    <property type="molecule type" value="Genomic_DNA"/>
</dbReference>
<reference evidence="1" key="1">
    <citation type="submission" date="2023-05" db="EMBL/GenBank/DDBJ databases">
        <authorList>
            <consortium name="ELIXIR-Norway"/>
        </authorList>
    </citation>
    <scope>NUCLEOTIDE SEQUENCE</scope>
</reference>
<evidence type="ECO:0000313" key="1">
    <source>
        <dbReference type="EMBL" id="CAN0130211.1"/>
    </source>
</evidence>
<accession>A0AC59Z0P1</accession>
<gene>
    <name evidence="1" type="ORF">MRATA1EN22A_LOCUS12498</name>
</gene>
<name>A0AC59Z0P1_RANTA</name>
<protein>
    <submittedName>
        <fullName evidence="1">Uncharacterized protein</fullName>
    </submittedName>
</protein>